<evidence type="ECO:0000256" key="4">
    <source>
        <dbReference type="ARBA" id="ARBA00023088"/>
    </source>
</evidence>
<feature type="compositionally biased region" description="Basic and acidic residues" evidence="6">
    <location>
        <begin position="3111"/>
        <end position="3124"/>
    </location>
</feature>
<name>A0A6G8AQZ2_9ENTE</name>
<evidence type="ECO:0000313" key="9">
    <source>
        <dbReference type="Proteomes" id="UP000501747"/>
    </source>
</evidence>
<feature type="compositionally biased region" description="Basic and acidic residues" evidence="6">
    <location>
        <begin position="217"/>
        <end position="234"/>
    </location>
</feature>
<evidence type="ECO:0000256" key="1">
    <source>
        <dbReference type="ARBA" id="ARBA00022512"/>
    </source>
</evidence>
<proteinExistence type="predicted"/>
<keyword evidence="3" id="KW-0732">Signal</keyword>
<keyword evidence="1" id="KW-0134">Cell wall</keyword>
<dbReference type="Gene3D" id="1.20.1270.90">
    <property type="entry name" value="AF1782-like"/>
    <property type="match status" value="5"/>
</dbReference>
<feature type="region of interest" description="Disordered" evidence="6">
    <location>
        <begin position="51"/>
        <end position="107"/>
    </location>
</feature>
<feature type="compositionally biased region" description="Polar residues" evidence="6">
    <location>
        <begin position="2458"/>
        <end position="2472"/>
    </location>
</feature>
<feature type="compositionally biased region" description="Basic and acidic residues" evidence="6">
    <location>
        <begin position="3153"/>
        <end position="3165"/>
    </location>
</feature>
<organism evidence="8 9">
    <name type="scientific">Vagococcus hydrophili</name>
    <dbReference type="NCBI Taxonomy" id="2714947"/>
    <lineage>
        <taxon>Bacteria</taxon>
        <taxon>Bacillati</taxon>
        <taxon>Bacillota</taxon>
        <taxon>Bacilli</taxon>
        <taxon>Lactobacillales</taxon>
        <taxon>Enterococcaceae</taxon>
        <taxon>Vagococcus</taxon>
    </lineage>
</organism>
<feature type="coiled-coil region" evidence="5">
    <location>
        <begin position="2175"/>
        <end position="2205"/>
    </location>
</feature>
<evidence type="ECO:0000313" key="8">
    <source>
        <dbReference type="EMBL" id="QIL47484.1"/>
    </source>
</evidence>
<dbReference type="KEGG" id="vhy:G7082_02505"/>
<dbReference type="PROSITE" id="PS50847">
    <property type="entry name" value="GRAM_POS_ANCHORING"/>
    <property type="match status" value="1"/>
</dbReference>
<accession>A0A6G8AQZ2</accession>
<evidence type="ECO:0000256" key="6">
    <source>
        <dbReference type="SAM" id="MobiDB-lite"/>
    </source>
</evidence>
<gene>
    <name evidence="8" type="ORF">G7082_02505</name>
</gene>
<feature type="compositionally biased region" description="Acidic residues" evidence="6">
    <location>
        <begin position="3180"/>
        <end position="4419"/>
    </location>
</feature>
<dbReference type="Pfam" id="PF00746">
    <property type="entry name" value="Gram_pos_anchor"/>
    <property type="match status" value="1"/>
</dbReference>
<dbReference type="Pfam" id="PF07554">
    <property type="entry name" value="FIVAR"/>
    <property type="match status" value="7"/>
</dbReference>
<dbReference type="InterPro" id="IPR019931">
    <property type="entry name" value="LPXTG_anchor"/>
</dbReference>
<sequence length="4516" mass="489342">MSKKTYNYKEKMNKNQKKKEKSSKLLYTTMVAYGVATVAGASTNVSAEELEQANAVDETKTEQSKEVVNEKSAKVAPQSTPTEASKEVPKETPKEVEQEPKASEEGNLEIIGAKDYLRQVAGDMSLKYQNMPAGSSLQAVLGETYQLLESSTLTVDQSNQQVGKLMAAEGEYLASLAANKEEVGTKDSAATDSNGTTSNETNNSEQTNNSTMNTSGKENKNEAKTEDKTSKEETSVQTGNENLDKKIAELKGKKLEENYSKESAEKVSAIINDIEVKVAEGSMTTEEAEKALKSLEAAEKGLQVDTTNLTSLMKQIELDLLKLGSINQEKAKFIQEIINEAKALEKKKDATQTEINKLVERMNKHASDLNVSSEDLLSYVDEVSGEYKQTDYTALSYKQLNDALSYALLVSKNSNATQSEIYFAYNQIQAAVNQLVAIKTASELQEKIDEIQGLDSKEYTSESYKEFSDVLKKAQKVMNAEKVSTDTYSNMYHQLMKSIDDLVSKDDISKDLEATINEANQLIKDNKQKQVYTNDTLSLVLKQLKVAETVDYKTVSADRLVEINTQLKQAISGLVEIENLKGLETLINEGNKLIGLGKGNFTSSSWETLNKQLSYAEAVMGNSKSTVDEISKAYQKLDQAIDAMVNKASLLKELDSLLFKAEGYEKDESKYTTESWASFENALIKAKAINRETINPDTLNSLVNELAMTMNHLFLTSNEAINNLQKELEKLVTLDKESAYTSESWRNLQQVVKTAYDLVDSIDDIKTSDVLSITEQLSKAIDGLTYSATDRQNAKNKLKEEISIFDKMTEDERKKILHGYEEYEQAINSTRDLLDNLNVATQDMSNAFNKITTAKNNLTIDEGSKTILVNTDSSIGKNTGMKDGKFNVEVKVKNPSLQFFTYKPSFETTVKIPHNLIPFFENGDWRQYVQIAYNNSAGSVGIGSVYVQSGDKTSGGIAGIGAKWDPTLNLLSLDDAKVLNDLKITYKIVNGQPVLYITTNKMTPGTGLMPVNEFELNYYLRFNFEQYLKDGHVLPIQEKNDDTEVGVVSKVLQEGILIDAFNMSDKKNVANLSDLNKLDVQDKVVLGDVHTQVVDGTNTIVGNAKQTGNKGLDGDQYQAVFELNGKEIGRTTVDKDGNFIFNYTVVDSKTGNIIAQNFKDGDNVKVTIVRMNEKYDVSTSSDSRTINVVKGKSPKVDLNSIKQNGKTISGKISTLTTQDGKSMAIDPSDKNVYTVRLVYYAPGQATGIELAEVRTDKYGNFSYVTSMALQYGGRIEAIGYVYQGAVNSNGDLTSTGIQLTNSDTTPVSKKVEWNIAKPSVNQIKEGDTIISGQAPVNEVKFNEANYKVQITIGDKVYLGDIDDNGMFSVNVRKVERGEIVKVDIVGFVPGKTAHVTGSEVVESVVVASSEANDKWTVNKPTINTPKAGESTLTGIVLLDDSPTRKYYLTVTVNGVEINVDEGALNRETGRIQIDLGQKIKASDVITVTLHGLEKGYDGEKSATTDVEIGMPESFENWEISHPVVKDPQIGDKVINGYVKVDSSYDRTYYVQVKINNGKIITGEVDQYGNFSVTLPKALEGYDDVSVVIVGQQGDAGKKQSQENLKRVPAKNTEVNKNGLEAAIDVAEFYSNENNIYTNESFDKLSKALESAKSVFENSAATQLQVNTARDALNNAINNLVTISSVKPSQVSLDALQSLLKEAEGMSPSKYSGTTYKVLVEAMDQSKQALLDEKATQDTIEDMITLLYSAMEQLKAPSITDPSAVDQNRLEELIAAAKQYKGSDYTEYSFAVLQEAIRKGDEALGNPNAATLNSAFNELKRAMEHLVPVVAVGEAGREQLLEEINQAKLQKETDYTTESYNKLQVAISYAEKIYGDKNSSVESLSEARNQLLQARKGLVSKDDLRKQLSITYVEAKDAIEKQKISYFTNKSYSVMNEAYKKALELDKNRKATANELNQALLDLQKAISDLVPSTNIETLQKLIDEASEIISKPNEKWKYTTKTWNELNIQLHNAKDILSASESAMEDISIASNHLSKALNNLISKEDLLSQLDVSLEAGKTVDEIDYSYYNGKETALNQSYQEFKKVFEKASKIDRSKIEADELSKLIDSLNQSIASLVTTKEEATQSLIGTLEKAKTSGISSDTSRPNDLYKNGFMIKNSIKNAENILKDPKATADDINNANVMLQEALDNAEYQEAKANDVRKKIDQHIKDFSKLNPKDYVIGYDDYEKVIKDSQAELNRNYGLTLDELTDMLTNIENTKKNLIKAREINFVTMGNTKSEFENVVIKDGKLTFKTKSKQSGVGLAVYSPSFETRIELPKSMKVIFESPDWRDYVSISADAGVGVLISTSDTFKVDKIKLSQLQSDDITVEYFLSADGIPTLRIVTRRMANKWSESVAPQTWFKADYDFDFDLAAWSRDHNTYLPLNTEGDNTMRVITELNKKPIVFVGEETEGTTTALNNDYSNGKSNGSTSGLGGDKGTAQVPVSSAELGNVLVSGGTVIHGRVQQNHNTDLKDDAYKVRIEVKHADGSVELLGFTDLNDDNTFMFVYGEADKYGNITAKGFNAGDVILATVIRENKARGFVSESTTQEWSVGKAKAPEVTLDPIKNGSKVISGNISGMMDQKGNYVEFNPNDLNVYKVKLTYYSPDGKAIQLSEVSVDRQTGEFEYYVGTPLEFGGYVEAQVFVYAGKLNSSGTLVGVGKQLQDVMPQITQADVEWGVPDPLLNQAAEGDTSISGLVPNIDNGDYRIRITINGQQAGEVEVTKDGLFKLDGLETPLQVGDTITAQLIAYRNGESVKDKNGNELASNITTIKVKNADDLYKDWTVKQPSIDDLFEGKEYVTGTAPNDNSLGRTYDVIVTVNGTKTYRGKLDSNGHFMVKVDKLNADDKVEVQIVGHQPNKKDKFSDISEAIVQLSQSWEDWKLQPIEVKQPSANDNVIIGKSINNDFSNGRTYTAEVQINGGAVYTGTLNPDGTFSINVPTLSYKDEISIRLVGHQAGYNDKLGNETIVTVDKENQVDKSKLQNLYSNVKNTSNTDHKYTTASYREFEIARENAKAILENPDVTQEQVDEAYRVLKQAFENLVANDTTEVDKTELEKVYEETNPENPENDNRYSNDDSKYPDDIYNEFEDAREKAKEILDDPEATQSEIDEATKELNKSKENLDNYFDNNVDPGSDGSDSDNSDSDGSDSDNSDSDSSDSDDSDSDNSDSDNSDSDGSDSDNSDSDDSDSDNSDSDNSDSDNSESDNSDSDDSDSDASDSDNSDSDNSDSDDSDSDNSDSDNSDSDNSDSDNSDSDASDSDNSDSDSSDSDNSDSDSDNSDSDDSDSDDSDSDDSDSDNSDSDNSDSDDSDSDNSDSDNSDSDNSDSDDSDSDNSDSDSSDSDDSDSDNSDSDSSDSDNSDSDNSDSDCSDSDNSDSDDSDSDDSDSDNSDSDNSDSDDSDSDNSDSDDSDSDNSDSDSSDSDDSDSDNSDSDNSDSDNSDSDDSDSDNSDSDSSDSDDSDSDNSDSDNSDSDSSDSDDSDSDNSDSDDSDSDNSDSDNSDSDDSDSDDSDSDDSDSDNSDSDNSDSDNSDSDDSDSDNSDSDNSDSDNSDSDDSDSDNSDSDNSDSDDSDSDNSDSDNSDSDDSDSDNSDSDSSDSDNSDSDNSDSDDSDSDNSDSDDSDSDNSDSDNSDSDDSDSDNSDSDNSDSDNSDSDNSDSDDSDSDSSDSDSSDSDSDDSDSDNSDSDNSDSDDSDSDNSDSDNSDSDDSDSDNSDSENSDSDDSDSDNSDSDNSDSDNSDSDSSDSDASDSDNSDNSDSDESDSDNSDSDDSDSDNSDSDNSDSDDSDSDNSDSDSSDSDDSDSDNSDSDNSDSDNSDSDDSDSDDSDSDNSDSDDSDSDNSDSDNSDSDNSDSDNSDSDNSDSDNSDSDNSDSDNSDSDNSDSDNSDSDDSDSDNSDSDASDSDASDSDNSDSDDSDSDDSDSDNSDSDDSDSDNSDSDSSDSDNSDSDDSDSDDSDSDNSDSDNSDSDNSDSDNSDSDNSDSDNSDSDDSDSDNSDSDSSDSDDSDSDNSDSDNSDSDDSDSDDSDSDNSDSDDSDSDNSDSDDSDSDSSDSDDSDSDNSDSDNSDSDNSDSDNSDSDASDSDNSDSDNSDSDDSDSDDSDSDNSDSDDSDSDSSDSDDSDSDNSDSDNSDSDNSDSDNSDSDASDSDNSDSDNSDSDDSDSDDSDSDNSDSDDSDSDNSDSDNSDSDNSDSDDSDSDDSDSDDSDSDDSDSDNSDSDNSDSDNSDSDDSDSDNSDSDNSDNSDSDNSDSDSSDSDASDSDNSDSDDSDSDNSDSDNSDSDNSDSDNSDSDDSDSDDSDSDSDDSDSDNSDSDDSDSDNSDSDDSDSDNSDSDSSDSDNSDSDDSDSDNSDSDNSDSDNSDSDSSDSDNSDSDDSDSDNNGNGSKDDGLSIDDLIDSIDSGNNKDNSVMPMSYKPTNSTLKSGNGNTSSNHSGGRLPQTNESNNAAMGAIGLGAMLGASTLFFKKRKKEEEQEG</sequence>
<reference evidence="8 9" key="1">
    <citation type="submission" date="2020-03" db="EMBL/GenBank/DDBJ databases">
        <title>Vagococcus sp. nov., isolated from beetles.</title>
        <authorList>
            <person name="Hyun D.-W."/>
            <person name="Bae J.-W."/>
        </authorList>
    </citation>
    <scope>NUCLEOTIDE SEQUENCE [LARGE SCALE GENOMIC DNA]</scope>
    <source>
        <strain evidence="8 9">HDW17B</strain>
    </source>
</reference>
<dbReference type="Proteomes" id="UP000501747">
    <property type="component" value="Chromosome"/>
</dbReference>
<feature type="coiled-coil region" evidence="5">
    <location>
        <begin position="334"/>
        <end position="361"/>
    </location>
</feature>
<feature type="region of interest" description="Disordered" evidence="6">
    <location>
        <begin position="2457"/>
        <end position="2483"/>
    </location>
</feature>
<dbReference type="RefSeq" id="WP_166033602.1">
    <property type="nucleotide sequence ID" value="NZ_CP049887.1"/>
</dbReference>
<feature type="compositionally biased region" description="Basic and acidic residues" evidence="6">
    <location>
        <begin position="84"/>
        <end position="104"/>
    </location>
</feature>
<feature type="region of interest" description="Disordered" evidence="6">
    <location>
        <begin position="183"/>
        <end position="243"/>
    </location>
</feature>
<feature type="region of interest" description="Disordered" evidence="6">
    <location>
        <begin position="3100"/>
        <end position="3125"/>
    </location>
</feature>
<evidence type="ECO:0000259" key="7">
    <source>
        <dbReference type="PROSITE" id="PS50847"/>
    </source>
</evidence>
<dbReference type="NCBIfam" id="TIGR01167">
    <property type="entry name" value="LPXTG_anchor"/>
    <property type="match status" value="1"/>
</dbReference>
<feature type="compositionally biased region" description="Basic and acidic residues" evidence="6">
    <location>
        <begin position="57"/>
        <end position="73"/>
    </location>
</feature>
<keyword evidence="4" id="KW-0572">Peptidoglycan-anchor</keyword>
<evidence type="ECO:0000256" key="3">
    <source>
        <dbReference type="ARBA" id="ARBA00022729"/>
    </source>
</evidence>
<feature type="domain" description="Gram-positive cocci surface proteins LPxTG" evidence="7">
    <location>
        <begin position="4478"/>
        <end position="4516"/>
    </location>
</feature>
<feature type="compositionally biased region" description="Low complexity" evidence="6">
    <location>
        <begin position="191"/>
        <end position="215"/>
    </location>
</feature>
<keyword evidence="9" id="KW-1185">Reference proteome</keyword>
<feature type="region of interest" description="Disordered" evidence="6">
    <location>
        <begin position="3140"/>
        <end position="4488"/>
    </location>
</feature>
<feature type="compositionally biased region" description="Low complexity" evidence="6">
    <location>
        <begin position="4464"/>
        <end position="4476"/>
    </location>
</feature>
<dbReference type="Gene3D" id="1.20.1270.70">
    <property type="entry name" value="Designed single chain three-helix bundle"/>
    <property type="match status" value="5"/>
</dbReference>
<keyword evidence="2" id="KW-0964">Secreted</keyword>
<dbReference type="EMBL" id="CP049887">
    <property type="protein sequence ID" value="QIL47484.1"/>
    <property type="molecule type" value="Genomic_DNA"/>
</dbReference>
<protein>
    <submittedName>
        <fullName evidence="8">LPXTG cell wall anchor domain-containing protein</fullName>
    </submittedName>
</protein>
<evidence type="ECO:0000256" key="2">
    <source>
        <dbReference type="ARBA" id="ARBA00022525"/>
    </source>
</evidence>
<evidence type="ECO:0000256" key="5">
    <source>
        <dbReference type="SAM" id="Coils"/>
    </source>
</evidence>
<feature type="region of interest" description="Disordered" evidence="6">
    <location>
        <begin position="1"/>
        <end position="23"/>
    </location>
</feature>
<keyword evidence="5" id="KW-0175">Coiled coil</keyword>